<dbReference type="SUPFAM" id="SSF52129">
    <property type="entry name" value="Caspase-like"/>
    <property type="match status" value="1"/>
</dbReference>
<proteinExistence type="inferred from homology"/>
<protein>
    <submittedName>
        <fullName evidence="5">Uncharacterized protein LOC131804767</fullName>
    </submittedName>
</protein>
<dbReference type="InterPro" id="IPR002398">
    <property type="entry name" value="Pept_C14"/>
</dbReference>
<accession>A0ABM3VDQ0</accession>
<dbReference type="GeneID" id="131804767"/>
<keyword evidence="4" id="KW-1185">Reference proteome</keyword>
<name>A0ABM3VDQ0_MUSDO</name>
<gene>
    <name evidence="5" type="primary">LOC131804767</name>
</gene>
<dbReference type="InterPro" id="IPR001309">
    <property type="entry name" value="Pept_C14_p20"/>
</dbReference>
<keyword evidence="2" id="KW-0812">Transmembrane</keyword>
<comment type="similarity">
    <text evidence="1">Belongs to the peptidase C14A family.</text>
</comment>
<organism evidence="4 5">
    <name type="scientific">Musca domestica</name>
    <name type="common">House fly</name>
    <dbReference type="NCBI Taxonomy" id="7370"/>
    <lineage>
        <taxon>Eukaryota</taxon>
        <taxon>Metazoa</taxon>
        <taxon>Ecdysozoa</taxon>
        <taxon>Arthropoda</taxon>
        <taxon>Hexapoda</taxon>
        <taxon>Insecta</taxon>
        <taxon>Pterygota</taxon>
        <taxon>Neoptera</taxon>
        <taxon>Endopterygota</taxon>
        <taxon>Diptera</taxon>
        <taxon>Brachycera</taxon>
        <taxon>Muscomorpha</taxon>
        <taxon>Muscoidea</taxon>
        <taxon>Muscidae</taxon>
        <taxon>Musca</taxon>
    </lineage>
</organism>
<dbReference type="PANTHER" id="PTHR10454">
    <property type="entry name" value="CASPASE"/>
    <property type="match status" value="1"/>
</dbReference>
<evidence type="ECO:0000256" key="1">
    <source>
        <dbReference type="ARBA" id="ARBA00010134"/>
    </source>
</evidence>
<keyword evidence="2" id="KW-1133">Transmembrane helix</keyword>
<evidence type="ECO:0000313" key="4">
    <source>
        <dbReference type="Proteomes" id="UP001652621"/>
    </source>
</evidence>
<dbReference type="InterPro" id="IPR011600">
    <property type="entry name" value="Pept_C14_caspase"/>
</dbReference>
<evidence type="ECO:0000313" key="5">
    <source>
        <dbReference type="RefSeq" id="XP_058983921.1"/>
    </source>
</evidence>
<dbReference type="Gene3D" id="3.40.50.1460">
    <property type="match status" value="1"/>
</dbReference>
<feature type="transmembrane region" description="Helical" evidence="2">
    <location>
        <begin position="77"/>
        <end position="99"/>
    </location>
</feature>
<evidence type="ECO:0000259" key="3">
    <source>
        <dbReference type="PROSITE" id="PS50208"/>
    </source>
</evidence>
<dbReference type="Pfam" id="PF00656">
    <property type="entry name" value="Peptidase_C14"/>
    <property type="match status" value="1"/>
</dbReference>
<feature type="domain" description="Caspase family p20" evidence="3">
    <location>
        <begin position="210"/>
        <end position="327"/>
    </location>
</feature>
<sequence length="500" mass="58203">MSSQDETKEREEKLEDEHIKKYGLKIKLLVLHCRGEISELGHKIAENFKSNLDYVYEGVQKIFDCIRYSKFLQHSTLMIVINGYCLCYIHVLELILFLIRNNEYLRYKSKLIILNNVVRCPCRSRFRYIRPLEETELNCGKYDNTIIFFNDVQVELDVAQCYLVCLLIAQSKPRETIAQILTPGERSGKHECIKKSTNVDLYFYNINPALAIIVNNYYFTSPQQVREGSEYDVLNLMRELKTARIPFILIEDCDRAQLLQILEYIERKDFQPLKSFLFFIMSHGDSNDIIYTHDGQLNIRTDVVEKIQANPSLDDVETLIVLNACRGPIDLEYATCGDLEQIKPSDASHLKRNTILLYSVPDRVQSPRCPREGCPLIWSFCQNFHRSDHTHDIRIIGDQINSDLQKMYYFDGVDTCSELLTNSKGRPHNILKLPSNAVTMLELIDSILKDFPISRKNSDADDCHKLQTMFHICGTLNERKFPKLSIVEKYFNTNLDVDKY</sequence>
<dbReference type="InterPro" id="IPR029030">
    <property type="entry name" value="Caspase-like_dom_sf"/>
</dbReference>
<keyword evidence="2" id="KW-0472">Membrane</keyword>
<dbReference type="PROSITE" id="PS50208">
    <property type="entry name" value="CASPASE_P20"/>
    <property type="match status" value="1"/>
</dbReference>
<dbReference type="InterPro" id="IPR015917">
    <property type="entry name" value="Pept_C14A"/>
</dbReference>
<evidence type="ECO:0000256" key="2">
    <source>
        <dbReference type="SAM" id="Phobius"/>
    </source>
</evidence>
<dbReference type="Proteomes" id="UP001652621">
    <property type="component" value="Unplaced"/>
</dbReference>
<reference evidence="5" key="1">
    <citation type="submission" date="2025-08" db="UniProtKB">
        <authorList>
            <consortium name="RefSeq"/>
        </authorList>
    </citation>
    <scope>IDENTIFICATION</scope>
    <source>
        <strain evidence="5">Aabys</strain>
        <tissue evidence="5">Whole body</tissue>
    </source>
</reference>
<dbReference type="PANTHER" id="PTHR10454:SF210">
    <property type="entry name" value="CASPASE-2"/>
    <property type="match status" value="1"/>
</dbReference>
<dbReference type="PRINTS" id="PR00376">
    <property type="entry name" value="IL1BCENZYME"/>
</dbReference>
<dbReference type="RefSeq" id="XP_058983921.1">
    <property type="nucleotide sequence ID" value="XM_059127938.1"/>
</dbReference>